<name>A0AB39R576_9ACTN</name>
<evidence type="ECO:0000256" key="6">
    <source>
        <dbReference type="ARBA" id="ARBA00023033"/>
    </source>
</evidence>
<dbReference type="GO" id="GO:0016705">
    <property type="term" value="F:oxidoreductase activity, acting on paired donors, with incorporation or reduction of molecular oxygen"/>
    <property type="evidence" value="ECO:0007669"/>
    <property type="project" value="InterPro"/>
</dbReference>
<dbReference type="InterPro" id="IPR036396">
    <property type="entry name" value="Cyt_P450_sf"/>
</dbReference>
<dbReference type="PRINTS" id="PR00359">
    <property type="entry name" value="BP450"/>
</dbReference>
<dbReference type="PROSITE" id="PS00086">
    <property type="entry name" value="CYTOCHROME_P450"/>
    <property type="match status" value="1"/>
</dbReference>
<dbReference type="Pfam" id="PF00067">
    <property type="entry name" value="p450"/>
    <property type="match status" value="1"/>
</dbReference>
<protein>
    <submittedName>
        <fullName evidence="8">Cytochrome P450</fullName>
    </submittedName>
</protein>
<dbReference type="SUPFAM" id="SSF48264">
    <property type="entry name" value="Cytochrome P450"/>
    <property type="match status" value="1"/>
</dbReference>
<dbReference type="GO" id="GO:0004497">
    <property type="term" value="F:monooxygenase activity"/>
    <property type="evidence" value="ECO:0007669"/>
    <property type="project" value="UniProtKB-KW"/>
</dbReference>
<keyword evidence="4 7" id="KW-0560">Oxidoreductase</keyword>
<keyword evidence="5 7" id="KW-0408">Iron</keyword>
<gene>
    <name evidence="8" type="ORF">AB5J52_48700</name>
</gene>
<dbReference type="RefSeq" id="WP_369228534.1">
    <property type="nucleotide sequence ID" value="NZ_CP163442.1"/>
</dbReference>
<dbReference type="FunFam" id="1.10.630.10:FF:000018">
    <property type="entry name" value="Cytochrome P450 monooxygenase"/>
    <property type="match status" value="1"/>
</dbReference>
<evidence type="ECO:0000256" key="4">
    <source>
        <dbReference type="ARBA" id="ARBA00023002"/>
    </source>
</evidence>
<evidence type="ECO:0000256" key="1">
    <source>
        <dbReference type="ARBA" id="ARBA00010617"/>
    </source>
</evidence>
<dbReference type="InterPro" id="IPR017972">
    <property type="entry name" value="Cyt_P450_CS"/>
</dbReference>
<dbReference type="CDD" id="cd11029">
    <property type="entry name" value="CYP107-like"/>
    <property type="match status" value="1"/>
</dbReference>
<keyword evidence="6 7" id="KW-0503">Monooxygenase</keyword>
<dbReference type="GO" id="GO:0020037">
    <property type="term" value="F:heme binding"/>
    <property type="evidence" value="ECO:0007669"/>
    <property type="project" value="InterPro"/>
</dbReference>
<reference evidence="8" key="1">
    <citation type="submission" date="2024-07" db="EMBL/GenBank/DDBJ databases">
        <authorList>
            <person name="Yu S.T."/>
        </authorList>
    </citation>
    <scope>NUCLEOTIDE SEQUENCE</scope>
    <source>
        <strain evidence="8">R39</strain>
        <plasmid evidence="8">unnamed1</plasmid>
    </source>
</reference>
<proteinExistence type="inferred from homology"/>
<accession>A0AB39R576</accession>
<comment type="similarity">
    <text evidence="1 7">Belongs to the cytochrome P450 family.</text>
</comment>
<evidence type="ECO:0000256" key="3">
    <source>
        <dbReference type="ARBA" id="ARBA00022723"/>
    </source>
</evidence>
<dbReference type="InterPro" id="IPR001128">
    <property type="entry name" value="Cyt_P450"/>
</dbReference>
<keyword evidence="8" id="KW-0614">Plasmid</keyword>
<dbReference type="PRINTS" id="PR00385">
    <property type="entry name" value="P450"/>
</dbReference>
<keyword evidence="2 7" id="KW-0349">Heme</keyword>
<geneLocation type="plasmid" evidence="8">
    <name>unnamed1</name>
</geneLocation>
<evidence type="ECO:0000256" key="5">
    <source>
        <dbReference type="ARBA" id="ARBA00023004"/>
    </source>
</evidence>
<evidence type="ECO:0000313" key="8">
    <source>
        <dbReference type="EMBL" id="XDQ50009.1"/>
    </source>
</evidence>
<dbReference type="InterPro" id="IPR002397">
    <property type="entry name" value="Cyt_P450_B"/>
</dbReference>
<evidence type="ECO:0000256" key="7">
    <source>
        <dbReference type="RuleBase" id="RU000461"/>
    </source>
</evidence>
<dbReference type="EMBL" id="CP163442">
    <property type="protein sequence ID" value="XDQ50009.1"/>
    <property type="molecule type" value="Genomic_DNA"/>
</dbReference>
<keyword evidence="3 7" id="KW-0479">Metal-binding</keyword>
<sequence length="417" mass="45886">MTVNAVSTGCPYYRLDPTGNNIQKEAAALRERGPATRVLLPGDIPAWAVTSQDLAFRLSRTDDLSKDARQHWPAYIAGEIPVGWPLRVWTDVVNALTAHGSDHKRLRRPLTEAFRPRRVRALVPHVENITEQLLDDLGMIGPDEVVDLKEAFTWQLPLLVTNQLFHVPDHLRDTFRDACSDLFATSLPPEEMNAARLRINTLITELIGHKRAHPGDDLSTDLIAARDAGELTDQELIDSFLLVIGAGHETTVNALGHGVVSLSAHPDQLALAVSDRVPWERVVEEILRHQSPVATVVARFAVRTIHDELTGLTFEEGDVIVMNYAAAGRDPVAHGDTADAFDVTRSTSHRHLAFGAGAHMCVGAALARIEARTALRELFDRFPQLRLAVAPMDLKPLPSFISNGYQSLPVHLGPSTR</sequence>
<dbReference type="Gene3D" id="1.10.630.10">
    <property type="entry name" value="Cytochrome P450"/>
    <property type="match status" value="1"/>
</dbReference>
<organism evidence="8">
    <name type="scientific">Streptomyces sp. R39</name>
    <dbReference type="NCBI Taxonomy" id="3238631"/>
    <lineage>
        <taxon>Bacteria</taxon>
        <taxon>Bacillati</taxon>
        <taxon>Actinomycetota</taxon>
        <taxon>Actinomycetes</taxon>
        <taxon>Kitasatosporales</taxon>
        <taxon>Streptomycetaceae</taxon>
        <taxon>Streptomyces</taxon>
    </lineage>
</organism>
<dbReference type="GO" id="GO:0005506">
    <property type="term" value="F:iron ion binding"/>
    <property type="evidence" value="ECO:0007669"/>
    <property type="project" value="InterPro"/>
</dbReference>
<dbReference type="PANTHER" id="PTHR46696">
    <property type="entry name" value="P450, PUTATIVE (EUROFUNG)-RELATED"/>
    <property type="match status" value="1"/>
</dbReference>
<dbReference type="PANTHER" id="PTHR46696:SF1">
    <property type="entry name" value="CYTOCHROME P450 YJIB-RELATED"/>
    <property type="match status" value="1"/>
</dbReference>
<evidence type="ECO:0000256" key="2">
    <source>
        <dbReference type="ARBA" id="ARBA00022617"/>
    </source>
</evidence>
<dbReference type="AlphaFoldDB" id="A0AB39R576"/>